<comment type="subcellular location">
    <subcellularLocation>
        <location evidence="1">Membrane</location>
        <topology evidence="1">Multi-pass membrane protein</topology>
    </subcellularLocation>
</comment>
<feature type="compositionally biased region" description="Basic and acidic residues" evidence="10">
    <location>
        <begin position="602"/>
        <end position="614"/>
    </location>
</feature>
<evidence type="ECO:0000256" key="5">
    <source>
        <dbReference type="ARBA" id="ARBA00022946"/>
    </source>
</evidence>
<feature type="region of interest" description="Disordered" evidence="10">
    <location>
        <begin position="460"/>
        <end position="562"/>
    </location>
</feature>
<feature type="compositionally biased region" description="Low complexity" evidence="10">
    <location>
        <begin position="123"/>
        <end position="163"/>
    </location>
</feature>
<evidence type="ECO:0000313" key="12">
    <source>
        <dbReference type="EMBL" id="CEL64196.1"/>
    </source>
</evidence>
<feature type="region of interest" description="Disordered" evidence="10">
    <location>
        <begin position="298"/>
        <end position="329"/>
    </location>
</feature>
<keyword evidence="4" id="KW-0460">Magnesium</keyword>
<sequence>MARCPGSIAEEKKAEKEGPISGAAAKREAGTRENAGDKSSARLASLDSDRKSTRENDAKETGGNVSEQQSRPGRADGLDRRVSFSAFAGGETNSPEEPPVETPARPDGKTGSSALYSAASQTPPSSSRFSSTSRLSSTSSLASPSPFLPASASLSSLSSLPSSVYDGSPFAPPSRDVTRHRRNGDASRLSSSPVAPCRGLADASGRAHAPSSPSSLSSPKIAPSDAMADAPCVPYKVYPAEHSPAGAWSVPSEGTRLDVPLLVSAPVSSVSGPRTSYSCSHQSQRPASWFCGWDSGASGRGEGGEEPSAAASAFQTPKSRSTPGQTASRARRLQVLEIARGTCHRHLLQTSELLRLVHAHNRRGVVDDVAVGALKPRDLRQVVGRCAAQRPSIELRRNCVLVNLPYVKCLILCGRILLLPSDTESANHLPQFFLHSHASPQFFSFSRVFSQTQLGSASPVSSLPVSSLPSSSMPSSSSPAAARPPAVVPKKTTSSSFVEDGAAASNARSRARGPGAQGSTTAVGGEATPSGETGPGRAHAPLLAENEGPAGRHREEKGKRKGRSLWRGKLWWKEARNPWVEGAASRGEAAEEDSSGEESEEQTSRDRRREWTEDSHACTHKLEDEEAALEVCTSGPVSGGEGPNEDCFGFFWGDEKDENEQKLLSKLVGLSASAGDPGDGPFEFAALEAILVHRSTRGDFDLTCAAKQRDAPFQVCDALKGELEPIALASTNLLRFIHEQPSSTRKLRKVGDLRRRLGCVRDKVRGIDQALRELLDSEDDLRRLQVSRFWHHEKEWERPSRNAQAEEVEILLECYEQEIDALLQSIIRRDEALDDALQLMELHLASIRNAFLKSELALDIIGVLFAGIAAFAGVFGMNIRSGWEEDQRTFWVISLVVSALSVVTVVLVYIWFKRQKL</sequence>
<gene>
    <name evidence="12" type="ORF">BN1204_001090</name>
</gene>
<feature type="compositionally biased region" description="Low complexity" evidence="10">
    <location>
        <begin position="460"/>
        <end position="489"/>
    </location>
</feature>
<evidence type="ECO:0000256" key="8">
    <source>
        <dbReference type="ARBA" id="ARBA00023136"/>
    </source>
</evidence>
<evidence type="ECO:0000256" key="6">
    <source>
        <dbReference type="ARBA" id="ARBA00022989"/>
    </source>
</evidence>
<proteinExistence type="predicted"/>
<feature type="compositionally biased region" description="Basic and acidic residues" evidence="10">
    <location>
        <begin position="9"/>
        <end position="18"/>
    </location>
</feature>
<dbReference type="AlphaFoldDB" id="A0A0F7U4X3"/>
<dbReference type="Gene3D" id="1.20.58.340">
    <property type="entry name" value="Magnesium transport protein CorA, transmembrane region"/>
    <property type="match status" value="2"/>
</dbReference>
<keyword evidence="3 11" id="KW-0812">Transmembrane</keyword>
<dbReference type="InterPro" id="IPR045863">
    <property type="entry name" value="CorA_TM1_TM2"/>
</dbReference>
<feature type="coiled-coil region" evidence="9">
    <location>
        <begin position="767"/>
        <end position="825"/>
    </location>
</feature>
<feature type="compositionally biased region" description="Low complexity" evidence="10">
    <location>
        <begin position="210"/>
        <end position="224"/>
    </location>
</feature>
<evidence type="ECO:0000256" key="7">
    <source>
        <dbReference type="ARBA" id="ARBA00023065"/>
    </source>
</evidence>
<evidence type="ECO:0000256" key="11">
    <source>
        <dbReference type="SAM" id="Phobius"/>
    </source>
</evidence>
<dbReference type="CDD" id="cd12823">
    <property type="entry name" value="Mrs2_Mfm1p-like"/>
    <property type="match status" value="1"/>
</dbReference>
<evidence type="ECO:0000256" key="1">
    <source>
        <dbReference type="ARBA" id="ARBA00004141"/>
    </source>
</evidence>
<keyword evidence="9" id="KW-0175">Coiled coil</keyword>
<feature type="compositionally biased region" description="Basic and acidic residues" evidence="10">
    <location>
        <begin position="47"/>
        <end position="60"/>
    </location>
</feature>
<feature type="transmembrane region" description="Helical" evidence="11">
    <location>
        <begin position="856"/>
        <end position="877"/>
    </location>
</feature>
<dbReference type="PANTHER" id="PTHR13890:SF0">
    <property type="entry name" value="MAGNESIUM TRANSPORTER MRS2 HOMOLOG, MITOCHONDRIAL"/>
    <property type="match status" value="1"/>
</dbReference>
<feature type="compositionally biased region" description="Polar residues" evidence="10">
    <location>
        <begin position="110"/>
        <end position="122"/>
    </location>
</feature>
<feature type="compositionally biased region" description="Acidic residues" evidence="10">
    <location>
        <begin position="590"/>
        <end position="601"/>
    </location>
</feature>
<keyword evidence="7" id="KW-0406">Ion transport</keyword>
<organism evidence="12">
    <name type="scientific">Neospora caninum (strain Liverpool)</name>
    <dbReference type="NCBI Taxonomy" id="572307"/>
    <lineage>
        <taxon>Eukaryota</taxon>
        <taxon>Sar</taxon>
        <taxon>Alveolata</taxon>
        <taxon>Apicomplexa</taxon>
        <taxon>Conoidasida</taxon>
        <taxon>Coccidia</taxon>
        <taxon>Eucoccidiorida</taxon>
        <taxon>Eimeriorina</taxon>
        <taxon>Sarcocystidae</taxon>
        <taxon>Neospora</taxon>
    </lineage>
</organism>
<dbReference type="GO" id="GO:0015095">
    <property type="term" value="F:magnesium ion transmembrane transporter activity"/>
    <property type="evidence" value="ECO:0007669"/>
    <property type="project" value="TreeGrafter"/>
</dbReference>
<feature type="compositionally biased region" description="Basic and acidic residues" evidence="10">
    <location>
        <begin position="73"/>
        <end position="82"/>
    </location>
</feature>
<evidence type="ECO:0000256" key="4">
    <source>
        <dbReference type="ARBA" id="ARBA00022842"/>
    </source>
</evidence>
<reference evidence="12" key="1">
    <citation type="journal article" date="2015" name="PLoS ONE">
        <title>Comprehensive Evaluation of Toxoplasma gondii VEG and Neospora caninum LIV Genomes with Tachyzoite Stage Transcriptome and Proteome Defines Novel Transcript Features.</title>
        <authorList>
            <person name="Ramaprasad A."/>
            <person name="Mourier T."/>
            <person name="Naeem R."/>
            <person name="Malas T.B."/>
            <person name="Moussa E."/>
            <person name="Panigrahi A."/>
            <person name="Vermont S.J."/>
            <person name="Otto T.D."/>
            <person name="Wastling J."/>
            <person name="Pain A."/>
        </authorList>
    </citation>
    <scope>NUCLEOTIDE SEQUENCE</scope>
    <source>
        <strain evidence="12">Liverpool</strain>
    </source>
</reference>
<keyword evidence="8 11" id="KW-0472">Membrane</keyword>
<dbReference type="Gene3D" id="2.40.128.330">
    <property type="match status" value="1"/>
</dbReference>
<feature type="compositionally biased region" description="Low complexity" evidence="10">
    <location>
        <begin position="501"/>
        <end position="514"/>
    </location>
</feature>
<name>A0A0F7U4X3_NEOCL</name>
<keyword evidence="6 11" id="KW-1133">Transmembrane helix</keyword>
<protein>
    <submittedName>
        <fullName evidence="12">CorA-like Mg2 transporter domain-containing protein, related</fullName>
    </submittedName>
</protein>
<feature type="compositionally biased region" description="Polar residues" evidence="10">
    <location>
        <begin position="314"/>
        <end position="328"/>
    </location>
</feature>
<dbReference type="PANTHER" id="PTHR13890">
    <property type="entry name" value="RNA SPLICING PROTEIN MRS2, MITOCHONDRIAL"/>
    <property type="match status" value="1"/>
</dbReference>
<dbReference type="InterPro" id="IPR039204">
    <property type="entry name" value="MRS2-like"/>
</dbReference>
<dbReference type="Pfam" id="PF22099">
    <property type="entry name" value="MRS2-like"/>
    <property type="match status" value="2"/>
</dbReference>
<keyword evidence="2" id="KW-0813">Transport</keyword>
<keyword evidence="5" id="KW-0809">Transit peptide</keyword>
<feature type="region of interest" description="Disordered" evidence="10">
    <location>
        <begin position="582"/>
        <end position="614"/>
    </location>
</feature>
<evidence type="ECO:0000256" key="10">
    <source>
        <dbReference type="SAM" id="MobiDB-lite"/>
    </source>
</evidence>
<evidence type="ECO:0000256" key="3">
    <source>
        <dbReference type="ARBA" id="ARBA00022692"/>
    </source>
</evidence>
<feature type="region of interest" description="Disordered" evidence="10">
    <location>
        <begin position="1"/>
        <end position="224"/>
    </location>
</feature>
<accession>A0A0F7U4X3</accession>
<feature type="transmembrane region" description="Helical" evidence="11">
    <location>
        <begin position="889"/>
        <end position="912"/>
    </location>
</feature>
<dbReference type="SUPFAM" id="SSF144083">
    <property type="entry name" value="Magnesium transport protein CorA, transmembrane region"/>
    <property type="match status" value="1"/>
</dbReference>
<feature type="compositionally biased region" description="Basic and acidic residues" evidence="10">
    <location>
        <begin position="25"/>
        <end position="40"/>
    </location>
</feature>
<evidence type="ECO:0000256" key="9">
    <source>
        <dbReference type="SAM" id="Coils"/>
    </source>
</evidence>
<dbReference type="GO" id="GO:0016020">
    <property type="term" value="C:membrane"/>
    <property type="evidence" value="ECO:0007669"/>
    <property type="project" value="UniProtKB-SubCell"/>
</dbReference>
<dbReference type="EMBL" id="LN714474">
    <property type="protein sequence ID" value="CEL64196.1"/>
    <property type="molecule type" value="Genomic_DNA"/>
</dbReference>
<evidence type="ECO:0000256" key="2">
    <source>
        <dbReference type="ARBA" id="ARBA00022448"/>
    </source>
</evidence>